<evidence type="ECO:0000259" key="6">
    <source>
        <dbReference type="Pfam" id="PF08281"/>
    </source>
</evidence>
<keyword evidence="4" id="KW-0804">Transcription</keyword>
<dbReference type="InterPro" id="IPR013324">
    <property type="entry name" value="RNA_pol_sigma_r3/r4-like"/>
</dbReference>
<dbReference type="EMBL" id="JALJEJ010000001">
    <property type="protein sequence ID" value="MCJ8208090.1"/>
    <property type="molecule type" value="Genomic_DNA"/>
</dbReference>
<comment type="caution">
    <text evidence="7">The sequence shown here is derived from an EMBL/GenBank/DDBJ whole genome shotgun (WGS) entry which is preliminary data.</text>
</comment>
<dbReference type="CDD" id="cd06171">
    <property type="entry name" value="Sigma70_r4"/>
    <property type="match status" value="1"/>
</dbReference>
<gene>
    <name evidence="7" type="ORF">MUY27_00125</name>
</gene>
<name>A0A9X1X145_9SPHI</name>
<sequence>MAALVSLEEKELLTQLKQGDQAAFEIIYDRYSERIFQNTLRLTRSREISEELLQEAFYRIWDKRAQIDPDKPFKAYLFRIAENLAYDHFRKVAKDRRLSEKLLQTAADCYEHIDDLIEAKEYNELLTAAINGLPERRREVFILCKLDGKSYHEVSKMLGISEATINDHIVKATRFLKEYFNRSSQAAFTLLLVYLLGQ</sequence>
<evidence type="ECO:0000256" key="1">
    <source>
        <dbReference type="ARBA" id="ARBA00010641"/>
    </source>
</evidence>
<dbReference type="GO" id="GO:0003677">
    <property type="term" value="F:DNA binding"/>
    <property type="evidence" value="ECO:0007669"/>
    <property type="project" value="InterPro"/>
</dbReference>
<dbReference type="SUPFAM" id="SSF88946">
    <property type="entry name" value="Sigma2 domain of RNA polymerase sigma factors"/>
    <property type="match status" value="1"/>
</dbReference>
<dbReference type="RefSeq" id="WP_245127928.1">
    <property type="nucleotide sequence ID" value="NZ_JALJEJ010000001.1"/>
</dbReference>
<keyword evidence="3" id="KW-0731">Sigma factor</keyword>
<comment type="similarity">
    <text evidence="1">Belongs to the sigma-70 factor family. ECF subfamily.</text>
</comment>
<dbReference type="InterPro" id="IPR013249">
    <property type="entry name" value="RNA_pol_sigma70_r4_t2"/>
</dbReference>
<keyword evidence="2" id="KW-0805">Transcription regulation</keyword>
<accession>A0A9X1X145</accession>
<protein>
    <submittedName>
        <fullName evidence="7">RNA polymerase sigma factor</fullName>
    </submittedName>
</protein>
<organism evidence="7 8">
    <name type="scientific">Mucilaginibacter straminoryzae</name>
    <dbReference type="NCBI Taxonomy" id="2932774"/>
    <lineage>
        <taxon>Bacteria</taxon>
        <taxon>Pseudomonadati</taxon>
        <taxon>Bacteroidota</taxon>
        <taxon>Sphingobacteriia</taxon>
        <taxon>Sphingobacteriales</taxon>
        <taxon>Sphingobacteriaceae</taxon>
        <taxon>Mucilaginibacter</taxon>
    </lineage>
</organism>
<dbReference type="InterPro" id="IPR013325">
    <property type="entry name" value="RNA_pol_sigma_r2"/>
</dbReference>
<dbReference type="InterPro" id="IPR039425">
    <property type="entry name" value="RNA_pol_sigma-70-like"/>
</dbReference>
<proteinExistence type="inferred from homology"/>
<feature type="domain" description="RNA polymerase sigma-70 region 2" evidence="5">
    <location>
        <begin position="27"/>
        <end position="92"/>
    </location>
</feature>
<evidence type="ECO:0000256" key="3">
    <source>
        <dbReference type="ARBA" id="ARBA00023082"/>
    </source>
</evidence>
<evidence type="ECO:0000313" key="7">
    <source>
        <dbReference type="EMBL" id="MCJ8208090.1"/>
    </source>
</evidence>
<dbReference type="InterPro" id="IPR036388">
    <property type="entry name" value="WH-like_DNA-bd_sf"/>
</dbReference>
<feature type="domain" description="RNA polymerase sigma factor 70 region 4 type 2" evidence="6">
    <location>
        <begin position="124"/>
        <end position="173"/>
    </location>
</feature>
<dbReference type="GO" id="GO:0016987">
    <property type="term" value="F:sigma factor activity"/>
    <property type="evidence" value="ECO:0007669"/>
    <property type="project" value="UniProtKB-KW"/>
</dbReference>
<dbReference type="Pfam" id="PF04542">
    <property type="entry name" value="Sigma70_r2"/>
    <property type="match status" value="1"/>
</dbReference>
<dbReference type="Proteomes" id="UP001139450">
    <property type="component" value="Unassembled WGS sequence"/>
</dbReference>
<dbReference type="NCBIfam" id="TIGR02937">
    <property type="entry name" value="sigma70-ECF"/>
    <property type="match status" value="1"/>
</dbReference>
<dbReference type="Gene3D" id="1.10.10.10">
    <property type="entry name" value="Winged helix-like DNA-binding domain superfamily/Winged helix DNA-binding domain"/>
    <property type="match status" value="1"/>
</dbReference>
<evidence type="ECO:0000259" key="5">
    <source>
        <dbReference type="Pfam" id="PF04542"/>
    </source>
</evidence>
<keyword evidence="8" id="KW-1185">Reference proteome</keyword>
<evidence type="ECO:0000313" key="8">
    <source>
        <dbReference type="Proteomes" id="UP001139450"/>
    </source>
</evidence>
<dbReference type="Gene3D" id="1.10.1740.10">
    <property type="match status" value="1"/>
</dbReference>
<evidence type="ECO:0000256" key="2">
    <source>
        <dbReference type="ARBA" id="ARBA00023015"/>
    </source>
</evidence>
<reference evidence="7" key="1">
    <citation type="submission" date="2022-04" db="EMBL/GenBank/DDBJ databases">
        <title>Mucilaginibacter sp. RS28 isolated from freshwater.</title>
        <authorList>
            <person name="Ko S.-R."/>
        </authorList>
    </citation>
    <scope>NUCLEOTIDE SEQUENCE</scope>
    <source>
        <strain evidence="7">RS28</strain>
    </source>
</reference>
<dbReference type="PANTHER" id="PTHR43133:SF46">
    <property type="entry name" value="RNA POLYMERASE SIGMA-70 FACTOR ECF SUBFAMILY"/>
    <property type="match status" value="1"/>
</dbReference>
<dbReference type="AlphaFoldDB" id="A0A9X1X145"/>
<dbReference type="Pfam" id="PF08281">
    <property type="entry name" value="Sigma70_r4_2"/>
    <property type="match status" value="1"/>
</dbReference>
<dbReference type="PANTHER" id="PTHR43133">
    <property type="entry name" value="RNA POLYMERASE ECF-TYPE SIGMA FACTO"/>
    <property type="match status" value="1"/>
</dbReference>
<dbReference type="SUPFAM" id="SSF88659">
    <property type="entry name" value="Sigma3 and sigma4 domains of RNA polymerase sigma factors"/>
    <property type="match status" value="1"/>
</dbReference>
<dbReference type="GO" id="GO:0006352">
    <property type="term" value="P:DNA-templated transcription initiation"/>
    <property type="evidence" value="ECO:0007669"/>
    <property type="project" value="InterPro"/>
</dbReference>
<dbReference type="InterPro" id="IPR014284">
    <property type="entry name" value="RNA_pol_sigma-70_dom"/>
</dbReference>
<evidence type="ECO:0000256" key="4">
    <source>
        <dbReference type="ARBA" id="ARBA00023163"/>
    </source>
</evidence>
<dbReference type="InterPro" id="IPR007627">
    <property type="entry name" value="RNA_pol_sigma70_r2"/>
</dbReference>